<dbReference type="AlphaFoldDB" id="H2ATA6"/>
<name>H2ATA6_KAZAF</name>
<dbReference type="GO" id="GO:0071218">
    <property type="term" value="P:cellular response to misfolded protein"/>
    <property type="evidence" value="ECO:0007669"/>
    <property type="project" value="EnsemblFungi"/>
</dbReference>
<dbReference type="KEGG" id="kaf:KAFR_0C06140"/>
<dbReference type="EMBL" id="HE650823">
    <property type="protein sequence ID" value="CCF57606.1"/>
    <property type="molecule type" value="Genomic_DNA"/>
</dbReference>
<organism evidence="7 8">
    <name type="scientific">Kazachstania africana (strain ATCC 22294 / BCRC 22015 / CBS 2517 / CECT 1963 / NBRC 1671 / NRRL Y-8276)</name>
    <name type="common">Yeast</name>
    <name type="synonym">Kluyveromyces africanus</name>
    <dbReference type="NCBI Taxonomy" id="1071382"/>
    <lineage>
        <taxon>Eukaryota</taxon>
        <taxon>Fungi</taxon>
        <taxon>Dikarya</taxon>
        <taxon>Ascomycota</taxon>
        <taxon>Saccharomycotina</taxon>
        <taxon>Saccharomycetes</taxon>
        <taxon>Saccharomycetales</taxon>
        <taxon>Saccharomycetaceae</taxon>
        <taxon>Kazachstania</taxon>
    </lineage>
</organism>
<keyword evidence="3" id="KW-0862">Zinc</keyword>
<reference evidence="7 8" key="1">
    <citation type="journal article" date="2011" name="Proc. Natl. Acad. Sci. U.S.A.">
        <title>Evolutionary erosion of yeast sex chromosomes by mating-type switching accidents.</title>
        <authorList>
            <person name="Gordon J.L."/>
            <person name="Armisen D."/>
            <person name="Proux-Wera E."/>
            <person name="Oheigeartaigh S.S."/>
            <person name="Byrne K.P."/>
            <person name="Wolfe K.H."/>
        </authorList>
    </citation>
    <scope>NUCLEOTIDE SEQUENCE [LARGE SCALE GENOMIC DNA]</scope>
    <source>
        <strain evidence="8">ATCC 22294 / BCRC 22015 / CBS 2517 / CECT 1963 / NBRC 1671 / NRRL Y-8276</strain>
    </source>
</reference>
<sequence>MSDLNVNKIKLTPDSLATKEELSADLALKRSPSAASSLASGATVTTANASSPLPILSKISSTDSGVSTSRKRVNKRSSQKPKKKRKNLCFFKDCDNLSLKLIGDCKFCNGSFCSKHRIMENHDCNRLNDCKEIMHKKNADKLNKEQTLIPKLRI</sequence>
<evidence type="ECO:0000259" key="6">
    <source>
        <dbReference type="PROSITE" id="PS51039"/>
    </source>
</evidence>
<evidence type="ECO:0000256" key="3">
    <source>
        <dbReference type="ARBA" id="ARBA00022833"/>
    </source>
</evidence>
<dbReference type="InterPro" id="IPR035896">
    <property type="entry name" value="AN1-like_Znf"/>
</dbReference>
<keyword evidence="1" id="KW-0479">Metal-binding</keyword>
<dbReference type="GO" id="GO:0008270">
    <property type="term" value="F:zinc ion binding"/>
    <property type="evidence" value="ECO:0007669"/>
    <property type="project" value="UniProtKB-KW"/>
</dbReference>
<evidence type="ECO:0000256" key="2">
    <source>
        <dbReference type="ARBA" id="ARBA00022771"/>
    </source>
</evidence>
<dbReference type="eggNOG" id="ENOG502SA79">
    <property type="taxonomic scope" value="Eukaryota"/>
</dbReference>
<dbReference type="GeneID" id="13885524"/>
<dbReference type="InParanoid" id="H2ATA6"/>
<accession>H2ATA6</accession>
<dbReference type="RefSeq" id="XP_003956741.1">
    <property type="nucleotide sequence ID" value="XM_003956692.1"/>
</dbReference>
<evidence type="ECO:0000256" key="1">
    <source>
        <dbReference type="ARBA" id="ARBA00022723"/>
    </source>
</evidence>
<evidence type="ECO:0000256" key="4">
    <source>
        <dbReference type="PROSITE-ProRule" id="PRU00449"/>
    </source>
</evidence>
<dbReference type="FunCoup" id="H2ATA6">
    <property type="interactions" value="67"/>
</dbReference>
<dbReference type="InterPro" id="IPR000058">
    <property type="entry name" value="Znf_AN1"/>
</dbReference>
<keyword evidence="8" id="KW-1185">Reference proteome</keyword>
<dbReference type="OrthoDB" id="428577at2759"/>
<feature type="domain" description="AN1-type" evidence="6">
    <location>
        <begin position="83"/>
        <end position="132"/>
    </location>
</feature>
<keyword evidence="2 4" id="KW-0863">Zinc-finger</keyword>
<dbReference type="HOGENOM" id="CLU_132176_0_0_1"/>
<dbReference type="Gene3D" id="4.10.1110.10">
    <property type="entry name" value="AN1-like Zinc finger"/>
    <property type="match status" value="1"/>
</dbReference>
<feature type="compositionally biased region" description="Basic residues" evidence="5">
    <location>
        <begin position="69"/>
        <end position="84"/>
    </location>
</feature>
<proteinExistence type="predicted"/>
<protein>
    <recommendedName>
        <fullName evidence="6">AN1-type domain-containing protein</fullName>
    </recommendedName>
</protein>
<dbReference type="PROSITE" id="PS51039">
    <property type="entry name" value="ZF_AN1"/>
    <property type="match status" value="1"/>
</dbReference>
<evidence type="ECO:0000256" key="5">
    <source>
        <dbReference type="SAM" id="MobiDB-lite"/>
    </source>
</evidence>
<dbReference type="GO" id="GO:0071243">
    <property type="term" value="P:cellular response to arsenic-containing substance"/>
    <property type="evidence" value="ECO:0007669"/>
    <property type="project" value="EnsemblFungi"/>
</dbReference>
<feature type="region of interest" description="Disordered" evidence="5">
    <location>
        <begin position="54"/>
        <end position="84"/>
    </location>
</feature>
<dbReference type="Proteomes" id="UP000005220">
    <property type="component" value="Chromosome 3"/>
</dbReference>
<gene>
    <name evidence="7" type="primary">KAFR0C06140</name>
    <name evidence="7" type="ORF">KAFR_0C06140</name>
</gene>
<dbReference type="SUPFAM" id="SSF118310">
    <property type="entry name" value="AN1-like Zinc finger"/>
    <property type="match status" value="1"/>
</dbReference>
<evidence type="ECO:0000313" key="7">
    <source>
        <dbReference type="EMBL" id="CCF57606.1"/>
    </source>
</evidence>
<evidence type="ECO:0000313" key="8">
    <source>
        <dbReference type="Proteomes" id="UP000005220"/>
    </source>
</evidence>
<dbReference type="Pfam" id="PF01428">
    <property type="entry name" value="zf-AN1"/>
    <property type="match status" value="1"/>
</dbReference>
<dbReference type="SMART" id="SM00154">
    <property type="entry name" value="ZnF_AN1"/>
    <property type="match status" value="1"/>
</dbReference>
<dbReference type="STRING" id="1071382.H2ATA6"/>